<evidence type="ECO:0000313" key="2">
    <source>
        <dbReference type="EMBL" id="GAA0562679.1"/>
    </source>
</evidence>
<dbReference type="EMBL" id="BAAAGS010000099">
    <property type="protein sequence ID" value="GAA0562679.1"/>
    <property type="molecule type" value="Genomic_DNA"/>
</dbReference>
<sequence>MGHGHSAAAAGVVIAVHVGAMYLPSPLSGFLVDRFGPVRVAAASSVTLLPAGLVAAPAPGAFGTVVHWTIPQVKVVYSWSAPS</sequence>
<evidence type="ECO:0000313" key="3">
    <source>
        <dbReference type="Proteomes" id="UP001500729"/>
    </source>
</evidence>
<dbReference type="InterPro" id="IPR036259">
    <property type="entry name" value="MFS_trans_sf"/>
</dbReference>
<evidence type="ECO:0008006" key="4">
    <source>
        <dbReference type="Google" id="ProtNLM"/>
    </source>
</evidence>
<feature type="transmembrane region" description="Helical" evidence="1">
    <location>
        <begin position="6"/>
        <end position="24"/>
    </location>
</feature>
<dbReference type="Gene3D" id="1.20.1250.20">
    <property type="entry name" value="MFS general substrate transporter like domains"/>
    <property type="match status" value="1"/>
</dbReference>
<accession>A0ABP3PCP3</accession>
<keyword evidence="3" id="KW-1185">Reference proteome</keyword>
<keyword evidence="1" id="KW-0812">Transmembrane</keyword>
<proteinExistence type="predicted"/>
<name>A0ABP3PCP3_SACER</name>
<gene>
    <name evidence="2" type="ORF">GCM10009533_69000</name>
</gene>
<keyword evidence="1" id="KW-1133">Transmembrane helix</keyword>
<dbReference type="Proteomes" id="UP001500729">
    <property type="component" value="Unassembled WGS sequence"/>
</dbReference>
<protein>
    <recommendedName>
        <fullName evidence="4">Major facilitator superfamily (MFS) profile domain-containing protein</fullName>
    </recommendedName>
</protein>
<comment type="caution">
    <text evidence="2">The sequence shown here is derived from an EMBL/GenBank/DDBJ whole genome shotgun (WGS) entry which is preliminary data.</text>
</comment>
<dbReference type="RefSeq" id="WP_152538742.1">
    <property type="nucleotide sequence ID" value="NZ_BAAAGS010000099.1"/>
</dbReference>
<organism evidence="2 3">
    <name type="scientific">Saccharopolyspora erythraea</name>
    <name type="common">Streptomyces erythraeus</name>
    <dbReference type="NCBI Taxonomy" id="1836"/>
    <lineage>
        <taxon>Bacteria</taxon>
        <taxon>Bacillati</taxon>
        <taxon>Actinomycetota</taxon>
        <taxon>Actinomycetes</taxon>
        <taxon>Pseudonocardiales</taxon>
        <taxon>Pseudonocardiaceae</taxon>
        <taxon>Saccharopolyspora</taxon>
    </lineage>
</organism>
<reference evidence="3" key="1">
    <citation type="journal article" date="2019" name="Int. J. Syst. Evol. Microbiol.">
        <title>The Global Catalogue of Microorganisms (GCM) 10K type strain sequencing project: providing services to taxonomists for standard genome sequencing and annotation.</title>
        <authorList>
            <consortium name="The Broad Institute Genomics Platform"/>
            <consortium name="The Broad Institute Genome Sequencing Center for Infectious Disease"/>
            <person name="Wu L."/>
            <person name="Ma J."/>
        </authorList>
    </citation>
    <scope>NUCLEOTIDE SEQUENCE [LARGE SCALE GENOMIC DNA]</scope>
    <source>
        <strain evidence="3">JCM 10303</strain>
    </source>
</reference>
<keyword evidence="1" id="KW-0472">Membrane</keyword>
<dbReference type="SUPFAM" id="SSF103473">
    <property type="entry name" value="MFS general substrate transporter"/>
    <property type="match status" value="1"/>
</dbReference>
<evidence type="ECO:0000256" key="1">
    <source>
        <dbReference type="SAM" id="Phobius"/>
    </source>
</evidence>